<evidence type="ECO:0000256" key="5">
    <source>
        <dbReference type="HAMAP-Rule" id="MF_00524"/>
    </source>
</evidence>
<dbReference type="SUPFAM" id="SSF53067">
    <property type="entry name" value="Actin-like ATPase domain"/>
    <property type="match status" value="1"/>
</dbReference>
<dbReference type="RefSeq" id="WP_386756917.1">
    <property type="nucleotide sequence ID" value="NZ_JBHRXK010000001.1"/>
</dbReference>
<evidence type="ECO:0000256" key="4">
    <source>
        <dbReference type="ARBA" id="ARBA00022840"/>
    </source>
</evidence>
<accession>A0ABV7RJZ2</accession>
<evidence type="ECO:0000256" key="6">
    <source>
        <dbReference type="RuleBase" id="RU004046"/>
    </source>
</evidence>
<reference evidence="8" key="1">
    <citation type="journal article" date="2019" name="Int. J. Syst. Evol. Microbiol.">
        <title>The Global Catalogue of Microorganisms (GCM) 10K type strain sequencing project: providing services to taxonomists for standard genome sequencing and annotation.</title>
        <authorList>
            <consortium name="The Broad Institute Genomics Platform"/>
            <consortium name="The Broad Institute Genome Sequencing Center for Infectious Disease"/>
            <person name="Wu L."/>
            <person name="Ma J."/>
        </authorList>
    </citation>
    <scope>NUCLEOTIDE SEQUENCE [LARGE SCALE GENOMIC DNA]</scope>
    <source>
        <strain evidence="8">KCTC 42875</strain>
    </source>
</reference>
<proteinExistence type="inferred from homology"/>
<name>A0ABV7RJZ2_9GAMM</name>
<dbReference type="InterPro" id="IPR003836">
    <property type="entry name" value="Glucokinase"/>
</dbReference>
<keyword evidence="1 5" id="KW-0808">Transferase</keyword>
<keyword evidence="3 5" id="KW-0418">Kinase</keyword>
<organism evidence="7 8">
    <name type="scientific">Lysobacter cavernae</name>
    <dbReference type="NCBI Taxonomy" id="1685901"/>
    <lineage>
        <taxon>Bacteria</taxon>
        <taxon>Pseudomonadati</taxon>
        <taxon>Pseudomonadota</taxon>
        <taxon>Gammaproteobacteria</taxon>
        <taxon>Lysobacterales</taxon>
        <taxon>Lysobacteraceae</taxon>
        <taxon>Lysobacter</taxon>
    </lineage>
</organism>
<comment type="subcellular location">
    <subcellularLocation>
        <location evidence="5">Cytoplasm</location>
    </subcellularLocation>
</comment>
<keyword evidence="4 5" id="KW-0067">ATP-binding</keyword>
<dbReference type="Gene3D" id="3.40.367.20">
    <property type="match status" value="1"/>
</dbReference>
<dbReference type="Gene3D" id="3.30.420.40">
    <property type="match status" value="1"/>
</dbReference>
<dbReference type="InterPro" id="IPR050201">
    <property type="entry name" value="Bacterial_glucokinase"/>
</dbReference>
<dbReference type="PANTHER" id="PTHR47690">
    <property type="entry name" value="GLUCOKINASE"/>
    <property type="match status" value="1"/>
</dbReference>
<keyword evidence="2 5" id="KW-0547">Nucleotide-binding</keyword>
<feature type="binding site" evidence="5">
    <location>
        <begin position="20"/>
        <end position="25"/>
    </location>
    <ligand>
        <name>ATP</name>
        <dbReference type="ChEBI" id="CHEBI:30616"/>
    </ligand>
</feature>
<comment type="similarity">
    <text evidence="5 6">Belongs to the bacterial glucokinase family.</text>
</comment>
<dbReference type="EC" id="2.7.1.2" evidence="5"/>
<dbReference type="InterPro" id="IPR043129">
    <property type="entry name" value="ATPase_NBD"/>
</dbReference>
<keyword evidence="5" id="KW-0963">Cytoplasm</keyword>
<sequence length="336" mass="34981">MSSHPSPDSPASTSADALLADIGGTNARFALARHDAASPLLMDSVREFAVADFPSLAHAAAHYLDNTGASAPRSGVFAVAGRVDGDEARITNHPWVISAARTGEALGLESLHLVNDFTAQSMAVSLYGPQDVVPIGSATWSPDDGDKTYAIIGAGTGLGVGGLLRRDGRYYPLQTEGGHVSFAPNTPEEIEILQQLSGEFGRVSNERLVSGMGLVNLHRALSTIAGEDPGPLKPADVTARAREGDERSLRTIDVFCAVFGAAAGDLVLTLGAWDGVFLAGGLVPKLLPALAHSGFRARFEHKGRFAPTMARIPTLAIVHPQPGLLGAAALAQQTSR</sequence>
<dbReference type="CDD" id="cd24008">
    <property type="entry name" value="ASKHA_NBD_GLK"/>
    <property type="match status" value="1"/>
</dbReference>
<comment type="catalytic activity">
    <reaction evidence="5">
        <text>D-glucose + ATP = D-glucose 6-phosphate + ADP + H(+)</text>
        <dbReference type="Rhea" id="RHEA:17825"/>
        <dbReference type="ChEBI" id="CHEBI:4167"/>
        <dbReference type="ChEBI" id="CHEBI:15378"/>
        <dbReference type="ChEBI" id="CHEBI:30616"/>
        <dbReference type="ChEBI" id="CHEBI:61548"/>
        <dbReference type="ChEBI" id="CHEBI:456216"/>
        <dbReference type="EC" id="2.7.1.2"/>
    </reaction>
</comment>
<evidence type="ECO:0000256" key="3">
    <source>
        <dbReference type="ARBA" id="ARBA00022777"/>
    </source>
</evidence>
<comment type="caution">
    <text evidence="7">The sequence shown here is derived from an EMBL/GenBank/DDBJ whole genome shotgun (WGS) entry which is preliminary data.</text>
</comment>
<dbReference type="HAMAP" id="MF_00524">
    <property type="entry name" value="Glucokinase"/>
    <property type="match status" value="1"/>
</dbReference>
<dbReference type="Proteomes" id="UP001595740">
    <property type="component" value="Unassembled WGS sequence"/>
</dbReference>
<protein>
    <recommendedName>
        <fullName evidence="5">Glucokinase</fullName>
        <ecNumber evidence="5">2.7.1.2</ecNumber>
    </recommendedName>
    <alternativeName>
        <fullName evidence="5">Glucose kinase</fullName>
    </alternativeName>
</protein>
<dbReference type="GO" id="GO:0004340">
    <property type="term" value="F:glucokinase activity"/>
    <property type="evidence" value="ECO:0007669"/>
    <property type="project" value="UniProtKB-EC"/>
</dbReference>
<evidence type="ECO:0000313" key="8">
    <source>
        <dbReference type="Proteomes" id="UP001595740"/>
    </source>
</evidence>
<evidence type="ECO:0000256" key="1">
    <source>
        <dbReference type="ARBA" id="ARBA00022679"/>
    </source>
</evidence>
<evidence type="ECO:0000313" key="7">
    <source>
        <dbReference type="EMBL" id="MFC3549655.1"/>
    </source>
</evidence>
<keyword evidence="8" id="KW-1185">Reference proteome</keyword>
<dbReference type="PANTHER" id="PTHR47690:SF1">
    <property type="entry name" value="GLUCOKINASE"/>
    <property type="match status" value="1"/>
</dbReference>
<gene>
    <name evidence="5 7" type="primary">glk</name>
    <name evidence="7" type="ORF">ACFOLC_01340</name>
</gene>
<evidence type="ECO:0000256" key="2">
    <source>
        <dbReference type="ARBA" id="ARBA00022741"/>
    </source>
</evidence>
<keyword evidence="5" id="KW-0324">Glycolysis</keyword>
<dbReference type="NCBIfam" id="TIGR00749">
    <property type="entry name" value="glk"/>
    <property type="match status" value="1"/>
</dbReference>
<dbReference type="EMBL" id="JBHRXK010000001">
    <property type="protein sequence ID" value="MFC3549655.1"/>
    <property type="molecule type" value="Genomic_DNA"/>
</dbReference>
<dbReference type="Pfam" id="PF02685">
    <property type="entry name" value="Glucokinase"/>
    <property type="match status" value="1"/>
</dbReference>